<evidence type="ECO:0000256" key="1">
    <source>
        <dbReference type="SAM" id="Phobius"/>
    </source>
</evidence>
<keyword evidence="1" id="KW-0472">Membrane</keyword>
<feature type="transmembrane region" description="Helical" evidence="1">
    <location>
        <begin position="72"/>
        <end position="96"/>
    </location>
</feature>
<dbReference type="Pfam" id="PF09946">
    <property type="entry name" value="DUF2178"/>
    <property type="match status" value="1"/>
</dbReference>
<organism evidence="2 3">
    <name type="scientific">Halorientalis brevis</name>
    <dbReference type="NCBI Taxonomy" id="1126241"/>
    <lineage>
        <taxon>Archaea</taxon>
        <taxon>Methanobacteriati</taxon>
        <taxon>Methanobacteriota</taxon>
        <taxon>Stenosarchaea group</taxon>
        <taxon>Halobacteria</taxon>
        <taxon>Halobacteriales</taxon>
        <taxon>Haloarculaceae</taxon>
        <taxon>Halorientalis</taxon>
    </lineage>
</organism>
<dbReference type="InterPro" id="IPR019235">
    <property type="entry name" value="DUF2178_TM"/>
</dbReference>
<protein>
    <submittedName>
        <fullName evidence="2">DUF2178 domain-containing protein</fullName>
    </submittedName>
</protein>
<dbReference type="AlphaFoldDB" id="A0ABD6C731"/>
<proteinExistence type="predicted"/>
<name>A0ABD6C731_9EURY</name>
<comment type="caution">
    <text evidence="2">The sequence shown here is derived from an EMBL/GenBank/DDBJ whole genome shotgun (WGS) entry which is preliminary data.</text>
</comment>
<sequence>MPSTHSESTYRRSYIGSWLAGTVAFAGLIVAGYPVVGAVAFGVAALVAINLQRGYEGPLFDERDEDIVKEASANTISIFGVTSAVVFPTMTALTALGMFEWPWWLTPIAWFVTALYLVWGLNLLLARR</sequence>
<feature type="transmembrane region" description="Helical" evidence="1">
    <location>
        <begin position="108"/>
        <end position="126"/>
    </location>
</feature>
<accession>A0ABD6C731</accession>
<evidence type="ECO:0000313" key="3">
    <source>
        <dbReference type="Proteomes" id="UP001597119"/>
    </source>
</evidence>
<keyword evidence="1" id="KW-0812">Transmembrane</keyword>
<dbReference type="Proteomes" id="UP001597119">
    <property type="component" value="Unassembled WGS sequence"/>
</dbReference>
<dbReference type="RefSeq" id="WP_247376576.1">
    <property type="nucleotide sequence ID" value="NZ_JALLGV010000003.1"/>
</dbReference>
<reference evidence="2 3" key="1">
    <citation type="journal article" date="2019" name="Int. J. Syst. Evol. Microbiol.">
        <title>The Global Catalogue of Microorganisms (GCM) 10K type strain sequencing project: providing services to taxonomists for standard genome sequencing and annotation.</title>
        <authorList>
            <consortium name="The Broad Institute Genomics Platform"/>
            <consortium name="The Broad Institute Genome Sequencing Center for Infectious Disease"/>
            <person name="Wu L."/>
            <person name="Ma J."/>
        </authorList>
    </citation>
    <scope>NUCLEOTIDE SEQUENCE [LARGE SCALE GENOMIC DNA]</scope>
    <source>
        <strain evidence="2 3">CGMCC 1.12125</strain>
    </source>
</reference>
<evidence type="ECO:0000313" key="2">
    <source>
        <dbReference type="EMBL" id="MFD1586078.1"/>
    </source>
</evidence>
<keyword evidence="3" id="KW-1185">Reference proteome</keyword>
<keyword evidence="1" id="KW-1133">Transmembrane helix</keyword>
<feature type="transmembrane region" description="Helical" evidence="1">
    <location>
        <begin position="18"/>
        <end position="51"/>
    </location>
</feature>
<gene>
    <name evidence="2" type="ORF">ACFR9U_03720</name>
</gene>
<dbReference type="EMBL" id="JBHUDJ010000002">
    <property type="protein sequence ID" value="MFD1586078.1"/>
    <property type="molecule type" value="Genomic_DNA"/>
</dbReference>